<dbReference type="Gene3D" id="3.55.50.30">
    <property type="match status" value="1"/>
</dbReference>
<evidence type="ECO:0000256" key="1">
    <source>
        <dbReference type="SAM" id="Phobius"/>
    </source>
</evidence>
<reference evidence="4 5" key="1">
    <citation type="submission" date="2018-06" db="EMBL/GenBank/DDBJ databases">
        <title>Genomic Encyclopedia of Archaeal and Bacterial Type Strains, Phase II (KMG-II): from individual species to whole genera.</title>
        <authorList>
            <person name="Goeker M."/>
        </authorList>
    </citation>
    <scope>NUCLEOTIDE SEQUENCE [LARGE SCALE GENOMIC DNA]</scope>
    <source>
        <strain evidence="4 5">DSM 23857</strain>
    </source>
</reference>
<organism evidence="4 5">
    <name type="scientific">Chitinophaga skermanii</name>
    <dbReference type="NCBI Taxonomy" id="331697"/>
    <lineage>
        <taxon>Bacteria</taxon>
        <taxon>Pseudomonadati</taxon>
        <taxon>Bacteroidota</taxon>
        <taxon>Chitinophagia</taxon>
        <taxon>Chitinophagales</taxon>
        <taxon>Chitinophagaceae</taxon>
        <taxon>Chitinophaga</taxon>
    </lineage>
</organism>
<protein>
    <submittedName>
        <fullName evidence="4">FecR family protein</fullName>
    </submittedName>
</protein>
<dbReference type="Pfam" id="PF16344">
    <property type="entry name" value="FecR_C"/>
    <property type="match status" value="1"/>
</dbReference>
<dbReference type="InterPro" id="IPR012373">
    <property type="entry name" value="Ferrdict_sens_TM"/>
</dbReference>
<evidence type="ECO:0000259" key="2">
    <source>
        <dbReference type="Pfam" id="PF04773"/>
    </source>
</evidence>
<name>A0A327QR14_9BACT</name>
<dbReference type="Pfam" id="PF04773">
    <property type="entry name" value="FecR"/>
    <property type="match status" value="1"/>
</dbReference>
<evidence type="ECO:0000259" key="3">
    <source>
        <dbReference type="Pfam" id="PF16344"/>
    </source>
</evidence>
<dbReference type="PANTHER" id="PTHR30273">
    <property type="entry name" value="PERIPLASMIC SIGNAL SENSOR AND SIGMA FACTOR ACTIVATOR FECR-RELATED"/>
    <property type="match status" value="1"/>
</dbReference>
<dbReference type="EMBL" id="QLLL01000003">
    <property type="protein sequence ID" value="RAJ06468.1"/>
    <property type="molecule type" value="Genomic_DNA"/>
</dbReference>
<proteinExistence type="predicted"/>
<keyword evidence="5" id="KW-1185">Reference proteome</keyword>
<evidence type="ECO:0000313" key="4">
    <source>
        <dbReference type="EMBL" id="RAJ06468.1"/>
    </source>
</evidence>
<comment type="caution">
    <text evidence="4">The sequence shown here is derived from an EMBL/GenBank/DDBJ whole genome shotgun (WGS) entry which is preliminary data.</text>
</comment>
<feature type="domain" description="FecR protein" evidence="2">
    <location>
        <begin position="169"/>
        <end position="264"/>
    </location>
</feature>
<dbReference type="PIRSF" id="PIRSF018266">
    <property type="entry name" value="FecR"/>
    <property type="match status" value="1"/>
</dbReference>
<keyword evidence="1" id="KW-1133">Transmembrane helix</keyword>
<dbReference type="Proteomes" id="UP000249547">
    <property type="component" value="Unassembled WGS sequence"/>
</dbReference>
<dbReference type="RefSeq" id="WP_111597084.1">
    <property type="nucleotide sequence ID" value="NZ_QLLL01000003.1"/>
</dbReference>
<keyword evidence="1" id="KW-0472">Membrane</keyword>
<dbReference type="InterPro" id="IPR032508">
    <property type="entry name" value="FecR_C"/>
</dbReference>
<accession>A0A327QR14</accession>
<dbReference type="AlphaFoldDB" id="A0A327QR14"/>
<evidence type="ECO:0000313" key="5">
    <source>
        <dbReference type="Proteomes" id="UP000249547"/>
    </source>
</evidence>
<keyword evidence="1" id="KW-0812">Transmembrane</keyword>
<gene>
    <name evidence="4" type="ORF">LX64_01595</name>
</gene>
<dbReference type="GO" id="GO:0016989">
    <property type="term" value="F:sigma factor antagonist activity"/>
    <property type="evidence" value="ECO:0007669"/>
    <property type="project" value="TreeGrafter"/>
</dbReference>
<dbReference type="PANTHER" id="PTHR30273:SF2">
    <property type="entry name" value="PROTEIN FECR"/>
    <property type="match status" value="1"/>
</dbReference>
<dbReference type="Gene3D" id="2.60.120.1440">
    <property type="match status" value="1"/>
</dbReference>
<sequence length="381" mass="42450">MEKQNFLALIDKFLAGKADPVEQQMIENYLASFQNEDIQHQNDRAERIQAILQKVLDEGRMEEKAPRRLVSFRRALPYAAALIVALGTGWWLLQRNNTPTVTTPVLAQVEIKPGGNGAILELENGESVSLDSTSHSNIQLNQHGAQAIAGNGMLRYDGTAQHGQAGFNKVTTPKGMQFKLQLPDGTVVHLNAASSIRFPTTFDNNERRVQVTGEAFFKVTNDAAKPFVVSTRYQQEIKVLGTEFNINAYDDEPFVRTTLISGKVMVQHQATTQSSVILQPGQEAQNGGSTIVVQKDVDIEQSTAWLNNMFTFNKADIKTVMRQIGRWYNVDVVFDKDIHTSFSGSLYRSGNINDLLDAIAYSSNLSYSWEGRTLHLQPSEQ</sequence>
<feature type="transmembrane region" description="Helical" evidence="1">
    <location>
        <begin position="75"/>
        <end position="93"/>
    </location>
</feature>
<dbReference type="OrthoDB" id="649653at2"/>
<feature type="domain" description="Protein FecR C-terminal" evidence="3">
    <location>
        <begin position="310"/>
        <end position="374"/>
    </location>
</feature>
<dbReference type="InterPro" id="IPR006860">
    <property type="entry name" value="FecR"/>
</dbReference>